<gene>
    <name evidence="1" type="ORF">EGK_09134</name>
</gene>
<evidence type="ECO:0000313" key="1">
    <source>
        <dbReference type="EMBL" id="EHH25334.1"/>
    </source>
</evidence>
<sequence length="87" mass="9699">MRSPGYMLASVATRPFPEHKWEAQPPSHHPSYSSLLQGSLLLFKSSEFGQAQWLTAVIPALWEAKAGESRGQEIKTILANMVKPCLY</sequence>
<organism evidence="1">
    <name type="scientific">Macaca mulatta</name>
    <name type="common">Rhesus macaque</name>
    <dbReference type="NCBI Taxonomy" id="9544"/>
    <lineage>
        <taxon>Eukaryota</taxon>
        <taxon>Metazoa</taxon>
        <taxon>Chordata</taxon>
        <taxon>Craniata</taxon>
        <taxon>Vertebrata</taxon>
        <taxon>Euteleostomi</taxon>
        <taxon>Mammalia</taxon>
        <taxon>Eutheria</taxon>
        <taxon>Euarchontoglires</taxon>
        <taxon>Primates</taxon>
        <taxon>Haplorrhini</taxon>
        <taxon>Catarrhini</taxon>
        <taxon>Cercopithecidae</taxon>
        <taxon>Cercopithecinae</taxon>
        <taxon>Macaca</taxon>
    </lineage>
</organism>
<dbReference type="EMBL" id="CM001268">
    <property type="protein sequence ID" value="EHH25334.1"/>
    <property type="molecule type" value="Genomic_DNA"/>
</dbReference>
<reference evidence="1" key="1">
    <citation type="journal article" date="2011" name="Nat. Biotechnol.">
        <title>Genome sequencing and comparison of two nonhuman primate animal models, the cynomolgus and Chinese rhesus macaques.</title>
        <authorList>
            <person name="Yan G."/>
            <person name="Zhang G."/>
            <person name="Fang X."/>
            <person name="Zhang Y."/>
            <person name="Li C."/>
            <person name="Ling F."/>
            <person name="Cooper D.N."/>
            <person name="Li Q."/>
            <person name="Li Y."/>
            <person name="van Gool A.J."/>
            <person name="Du H."/>
            <person name="Chen J."/>
            <person name="Chen R."/>
            <person name="Zhang P."/>
            <person name="Huang Z."/>
            <person name="Thompson J.R."/>
            <person name="Meng Y."/>
            <person name="Bai Y."/>
            <person name="Wang J."/>
            <person name="Zhuo M."/>
            <person name="Wang T."/>
            <person name="Huang Y."/>
            <person name="Wei L."/>
            <person name="Li J."/>
            <person name="Wang Z."/>
            <person name="Hu H."/>
            <person name="Yang P."/>
            <person name="Le L."/>
            <person name="Stenson P.D."/>
            <person name="Li B."/>
            <person name="Liu X."/>
            <person name="Ball E.V."/>
            <person name="An N."/>
            <person name="Huang Q."/>
            <person name="Zhang Y."/>
            <person name="Fan W."/>
            <person name="Zhang X."/>
            <person name="Li Y."/>
            <person name="Wang W."/>
            <person name="Katze M.G."/>
            <person name="Su B."/>
            <person name="Nielsen R."/>
            <person name="Yang H."/>
            <person name="Wang J."/>
            <person name="Wang X."/>
            <person name="Wang J."/>
        </authorList>
    </citation>
    <scope>NUCLEOTIDE SEQUENCE [LARGE SCALE GENOMIC DNA]</scope>
    <source>
        <strain evidence="1">CR-5</strain>
    </source>
</reference>
<protein>
    <submittedName>
        <fullName evidence="1">Uncharacterized protein</fullName>
    </submittedName>
</protein>
<dbReference type="AlphaFoldDB" id="G7NHI5"/>
<dbReference type="Proteomes" id="UP000013456">
    <property type="component" value="Chromosome 16"/>
</dbReference>
<accession>G7NHI5</accession>
<proteinExistence type="predicted"/>
<name>G7NHI5_MACMU</name>